<accession>A0A6J4KVM2</accession>
<gene>
    <name evidence="2" type="ORF">AVDCRST_MAG89-1418</name>
</gene>
<protein>
    <submittedName>
        <fullName evidence="2">Uncharacterized protein</fullName>
    </submittedName>
</protein>
<feature type="non-terminal residue" evidence="2">
    <location>
        <position position="26"/>
    </location>
</feature>
<feature type="region of interest" description="Disordered" evidence="1">
    <location>
        <begin position="1"/>
        <end position="26"/>
    </location>
</feature>
<organism evidence="2">
    <name type="scientific">uncultured Gemmatimonadota bacterium</name>
    <dbReference type="NCBI Taxonomy" id="203437"/>
    <lineage>
        <taxon>Bacteria</taxon>
        <taxon>Pseudomonadati</taxon>
        <taxon>Gemmatimonadota</taxon>
        <taxon>environmental samples</taxon>
    </lineage>
</organism>
<name>A0A6J4KVM2_9BACT</name>
<dbReference type="AlphaFoldDB" id="A0A6J4KVM2"/>
<proteinExistence type="predicted"/>
<feature type="non-terminal residue" evidence="2">
    <location>
        <position position="1"/>
    </location>
</feature>
<sequence length="26" mass="2877">WTSAARSCSHGTSWSGRSASARRRRV</sequence>
<evidence type="ECO:0000313" key="2">
    <source>
        <dbReference type="EMBL" id="CAA9316287.1"/>
    </source>
</evidence>
<dbReference type="EMBL" id="CADCTV010000310">
    <property type="protein sequence ID" value="CAA9316287.1"/>
    <property type="molecule type" value="Genomic_DNA"/>
</dbReference>
<evidence type="ECO:0000256" key="1">
    <source>
        <dbReference type="SAM" id="MobiDB-lite"/>
    </source>
</evidence>
<reference evidence="2" key="1">
    <citation type="submission" date="2020-02" db="EMBL/GenBank/DDBJ databases">
        <authorList>
            <person name="Meier V. D."/>
        </authorList>
    </citation>
    <scope>NUCLEOTIDE SEQUENCE</scope>
    <source>
        <strain evidence="2">AVDCRST_MAG89</strain>
    </source>
</reference>
<feature type="compositionally biased region" description="Polar residues" evidence="1">
    <location>
        <begin position="1"/>
        <end position="16"/>
    </location>
</feature>